<evidence type="ECO:0000256" key="1">
    <source>
        <dbReference type="SAM" id="Phobius"/>
    </source>
</evidence>
<name>A0A0R3NGM5_9BRAD</name>
<keyword evidence="3" id="KW-1185">Reference proteome</keyword>
<dbReference type="EMBL" id="LLYA01000046">
    <property type="protein sequence ID" value="KRR29139.1"/>
    <property type="molecule type" value="Genomic_DNA"/>
</dbReference>
<keyword evidence="1" id="KW-1133">Transmembrane helix</keyword>
<keyword evidence="1" id="KW-0812">Transmembrane</keyword>
<reference evidence="2 3" key="1">
    <citation type="submission" date="2014-03" db="EMBL/GenBank/DDBJ databases">
        <title>Bradyrhizobium valentinum sp. nov., isolated from effective nodules of Lupinus mariae-josephae, a lupine endemic of basic-lime soils in Eastern Spain.</title>
        <authorList>
            <person name="Duran D."/>
            <person name="Rey L."/>
            <person name="Navarro A."/>
            <person name="Busquets A."/>
            <person name="Imperial J."/>
            <person name="Ruiz-Argueso T."/>
        </authorList>
    </citation>
    <scope>NUCLEOTIDE SEQUENCE [LARGE SCALE GENOMIC DNA]</scope>
    <source>
        <strain evidence="2 3">Ro19</strain>
    </source>
</reference>
<dbReference type="Proteomes" id="UP000052023">
    <property type="component" value="Unassembled WGS sequence"/>
</dbReference>
<feature type="transmembrane region" description="Helical" evidence="1">
    <location>
        <begin position="39"/>
        <end position="62"/>
    </location>
</feature>
<evidence type="ECO:0000313" key="2">
    <source>
        <dbReference type="EMBL" id="KRR29139.1"/>
    </source>
</evidence>
<proteinExistence type="predicted"/>
<protein>
    <submittedName>
        <fullName evidence="2">Uncharacterized protein</fullName>
    </submittedName>
</protein>
<comment type="caution">
    <text evidence="2">The sequence shown here is derived from an EMBL/GenBank/DDBJ whole genome shotgun (WGS) entry which is preliminary data.</text>
</comment>
<evidence type="ECO:0000313" key="3">
    <source>
        <dbReference type="Proteomes" id="UP000052023"/>
    </source>
</evidence>
<keyword evidence="1" id="KW-0472">Membrane</keyword>
<organism evidence="2 3">
    <name type="scientific">Bradyrhizobium retamae</name>
    <dbReference type="NCBI Taxonomy" id="1300035"/>
    <lineage>
        <taxon>Bacteria</taxon>
        <taxon>Pseudomonadati</taxon>
        <taxon>Pseudomonadota</taxon>
        <taxon>Alphaproteobacteria</taxon>
        <taxon>Hyphomicrobiales</taxon>
        <taxon>Nitrobacteraceae</taxon>
        <taxon>Bradyrhizobium</taxon>
    </lineage>
</organism>
<accession>A0A0R3NGM5</accession>
<dbReference type="AlphaFoldDB" id="A0A0R3NGM5"/>
<sequence>MRSGPTIDRSIQTKARSTIANVAAAGILLGTSRRSSKTYFFIFFFLAFFTVVFFAFFAFLAICPSVKSQMRSLTAQTGIGPHTRKRTTEYARLTLRRLVRGATAFECLPWGQHGGERRVLATTADWHYVIRCWAIRRNASRNLRGHDLDTGGLMQSAPESTRWAVLLPHLAETISAPKCFLAWGRP</sequence>
<gene>
    <name evidence="2" type="ORF">CQ13_18565</name>
</gene>